<feature type="domain" description="PilZ" evidence="1">
    <location>
        <begin position="475"/>
        <end position="574"/>
    </location>
</feature>
<dbReference type="Gene3D" id="2.40.10.220">
    <property type="entry name" value="predicted glycosyltransferase like domains"/>
    <property type="match status" value="2"/>
</dbReference>
<reference evidence="2 3" key="1">
    <citation type="submission" date="2020-12" db="EMBL/GenBank/DDBJ databases">
        <title>FDA dAtabase for Regulatory Grade micrObial Sequences (FDA-ARGOS): Supporting development and validation of Infectious Disease Dx tests.</title>
        <authorList>
            <person name="Sproer C."/>
            <person name="Gronow S."/>
            <person name="Severitt S."/>
            <person name="Schroder I."/>
            <person name="Tallon L."/>
            <person name="Sadzewicz L."/>
            <person name="Zhao X."/>
            <person name="Boylan J."/>
            <person name="Ott S."/>
            <person name="Bowen H."/>
            <person name="Vavikolanu K."/>
            <person name="Mehta A."/>
            <person name="Aluvathingal J."/>
            <person name="Nadendla S."/>
            <person name="Lowell S."/>
            <person name="Myers T."/>
            <person name="Yan Y."/>
            <person name="Sichtig H."/>
        </authorList>
    </citation>
    <scope>NUCLEOTIDE SEQUENCE [LARGE SCALE GENOMIC DNA]</scope>
    <source>
        <strain evidence="2 3">FDAARGOS_986</strain>
    </source>
</reference>
<evidence type="ECO:0000313" key="3">
    <source>
        <dbReference type="Proteomes" id="UP000595481"/>
    </source>
</evidence>
<gene>
    <name evidence="2" type="ORF">I6H43_20490</name>
</gene>
<organism evidence="2 3">
    <name type="scientific">Aeromonas jandaei</name>
    <dbReference type="NCBI Taxonomy" id="650"/>
    <lineage>
        <taxon>Bacteria</taxon>
        <taxon>Pseudomonadati</taxon>
        <taxon>Pseudomonadota</taxon>
        <taxon>Gammaproteobacteria</taxon>
        <taxon>Aeromonadales</taxon>
        <taxon>Aeromonadaceae</taxon>
        <taxon>Aeromonas</taxon>
    </lineage>
</organism>
<accession>A0A7T4A9P7</accession>
<keyword evidence="3" id="KW-1185">Reference proteome</keyword>
<protein>
    <submittedName>
        <fullName evidence="2">PilZ domain-containing protein</fullName>
    </submittedName>
</protein>
<evidence type="ECO:0000259" key="1">
    <source>
        <dbReference type="Pfam" id="PF07238"/>
    </source>
</evidence>
<dbReference type="SUPFAM" id="SSF141371">
    <property type="entry name" value="PilZ domain-like"/>
    <property type="match status" value="1"/>
</dbReference>
<dbReference type="Proteomes" id="UP000595481">
    <property type="component" value="Chromosome"/>
</dbReference>
<dbReference type="GeneID" id="69553700"/>
<name>A0A7T4A9P7_AERJA</name>
<proteinExistence type="predicted"/>
<evidence type="ECO:0000313" key="2">
    <source>
        <dbReference type="EMBL" id="QQB19841.1"/>
    </source>
</evidence>
<dbReference type="InterPro" id="IPR009875">
    <property type="entry name" value="PilZ_domain"/>
</dbReference>
<dbReference type="EMBL" id="CP066092">
    <property type="protein sequence ID" value="QQB19841.1"/>
    <property type="molecule type" value="Genomic_DNA"/>
</dbReference>
<dbReference type="RefSeq" id="WP_042029464.1">
    <property type="nucleotide sequence ID" value="NZ_CAWMFX010000002.1"/>
</dbReference>
<sequence>MDPVQQQKLIEQLIPQLRKKNFADIFAQLTESESNNGRFLLKMELQRKCASCRRVIDMRDALADECQVYEFKGMIHFMPAEAISLFQSQCFIYRDDYTMGVYEVMQLWQKQRQQARVKGKATAQANPFQQYEVKTIPFASYYGRRQERMHISSPVEVRLKEGAKLLAKTSDLSPEGIRISVPYLPTYQTGDQVEVIFTGLEHDSNNPLLQQPVQYQILGEENKEGRFWLILIRTGDNPAFDTFIKEFIKANKGHHRISVDHLLSAAIIKGHEQFYLPRMTGIPLFFSSGANPKLEIALRSENNQHLLEYWRDEKNRDALAGLFSADRMKRLCPAPGATRETLIYSFAHTVQNKIYFFSATSEELRLSGLTKLFFQVGAHRPSWRAYKFSLELCELAEADLGQIVGLEESQLHDIQLLERIKQLGYCGLLQEISLDAQREEFRQEGGTINNPNELQRFGHEQEPMPFEIELLQYVQLRKEQRYIHKTEITISHNGRSWQGLTRDISAHGMQIELEEAFIGEKNDVVTIALPRLQELAKTMDLQHLPYRLVSLNMTRTVLHLCVEGDTARHIGRQFFTLLIESNQKKLKTAPEHRRYRGLARALRNIYTSHLFNTPLYVNKLNGSPKPASIGKSLKPRSLQRVLTVCTANPEHGNLYPLFQGDLLKEVLMTPLRHQERDDKPKQEEVYVSYEQTNSGWPQIKSCLANSFGNVQEKRQFIEQALQQGEFYSVLVGISRTGRPDINFVANELDTIAKFAIHKAKKLEEDLWSVVGVSELTDTTEATLFRLGITQPLT</sequence>
<dbReference type="Pfam" id="PF07238">
    <property type="entry name" value="PilZ"/>
    <property type="match status" value="2"/>
</dbReference>
<feature type="domain" description="PilZ" evidence="1">
    <location>
        <begin position="144"/>
        <end position="224"/>
    </location>
</feature>